<evidence type="ECO:0000256" key="1">
    <source>
        <dbReference type="SAM" id="SignalP"/>
    </source>
</evidence>
<accession>A0A2W5A319</accession>
<comment type="caution">
    <text evidence="2">The sequence shown here is derived from an EMBL/GenBank/DDBJ whole genome shotgun (WGS) entry which is preliminary data.</text>
</comment>
<protein>
    <recommendedName>
        <fullName evidence="4">Lipoprotein</fullName>
    </recommendedName>
</protein>
<feature type="chain" id="PRO_5016041297" description="Lipoprotein" evidence="1">
    <location>
        <begin position="43"/>
        <end position="231"/>
    </location>
</feature>
<dbReference type="EMBL" id="QFNK01000035">
    <property type="protein sequence ID" value="PZO87936.1"/>
    <property type="molecule type" value="Genomic_DNA"/>
</dbReference>
<dbReference type="Proteomes" id="UP000249557">
    <property type="component" value="Unassembled WGS sequence"/>
</dbReference>
<dbReference type="AlphaFoldDB" id="A0A2W5A319"/>
<gene>
    <name evidence="2" type="ORF">DI626_02905</name>
</gene>
<reference evidence="2 3" key="1">
    <citation type="submission" date="2017-08" db="EMBL/GenBank/DDBJ databases">
        <title>Infants hospitalized years apart are colonized by the same room-sourced microbial strains.</title>
        <authorList>
            <person name="Brooks B."/>
            <person name="Olm M.R."/>
            <person name="Firek B.A."/>
            <person name="Baker R."/>
            <person name="Thomas B.C."/>
            <person name="Morowitz M.J."/>
            <person name="Banfield J.F."/>
        </authorList>
    </citation>
    <scope>NUCLEOTIDE SEQUENCE [LARGE SCALE GENOMIC DNA]</scope>
    <source>
        <strain evidence="2">S2_018_000_R2_104</strain>
    </source>
</reference>
<organism evidence="2 3">
    <name type="scientific">Micavibrio aeruginosavorus</name>
    <dbReference type="NCBI Taxonomy" id="349221"/>
    <lineage>
        <taxon>Bacteria</taxon>
        <taxon>Pseudomonadati</taxon>
        <taxon>Bdellovibrionota</taxon>
        <taxon>Bdellovibrionia</taxon>
        <taxon>Bdellovibrionales</taxon>
        <taxon>Pseudobdellovibrionaceae</taxon>
        <taxon>Micavibrio</taxon>
    </lineage>
</organism>
<sequence length="231" mass="25336">MAGWFAALVTPRSVPYPLRMRLFRFALSLTALFMLAGCSTFAGLQDDFSKGYANLSESIGGVLTPPPDPVKEQKKRLPVYDGTCPQVSARPDLTRLVDFHTSGSNDPSNIASEVEITNVRNTCRVENGALVMQIDIDLSGKTGPKARIKSNDQPNFAYPYFVAVTDNTGIVLSKEIFAAPMSYGRKENANTHTETIFQNMPFPDAASGKTYNVVVGFQLDETQLAYNRINP</sequence>
<evidence type="ECO:0008006" key="4">
    <source>
        <dbReference type="Google" id="ProtNLM"/>
    </source>
</evidence>
<evidence type="ECO:0000313" key="2">
    <source>
        <dbReference type="EMBL" id="PZO87936.1"/>
    </source>
</evidence>
<evidence type="ECO:0000313" key="3">
    <source>
        <dbReference type="Proteomes" id="UP000249557"/>
    </source>
</evidence>
<feature type="signal peptide" evidence="1">
    <location>
        <begin position="1"/>
        <end position="42"/>
    </location>
</feature>
<keyword evidence="1" id="KW-0732">Signal</keyword>
<proteinExistence type="predicted"/>
<name>A0A2W5A319_9BACT</name>